<reference evidence="1 2" key="1">
    <citation type="journal article" date="2017" name="Int. J. Syst. Evol. Microbiol.">
        <title>Rhodosalinus sediminis gen. nov., sp. nov., isolated from marine saltern.</title>
        <authorList>
            <person name="Guo L.Y."/>
            <person name="Ling S.K."/>
            <person name="Li C.M."/>
            <person name="Chen G.J."/>
            <person name="Du Z.J."/>
        </authorList>
    </citation>
    <scope>NUCLEOTIDE SEQUENCE [LARGE SCALE GENOMIC DNA]</scope>
    <source>
        <strain evidence="1 2">WDN1C137</strain>
    </source>
</reference>
<proteinExistence type="predicted"/>
<organism evidence="1 2">
    <name type="scientific">Rhodosalinus sediminis</name>
    <dbReference type="NCBI Taxonomy" id="1940533"/>
    <lineage>
        <taxon>Bacteria</taxon>
        <taxon>Pseudomonadati</taxon>
        <taxon>Pseudomonadota</taxon>
        <taxon>Alphaproteobacteria</taxon>
        <taxon>Rhodobacterales</taxon>
        <taxon>Paracoccaceae</taxon>
        <taxon>Rhodosalinus</taxon>
    </lineage>
</organism>
<dbReference type="EMBL" id="QOHR01000024">
    <property type="protein sequence ID" value="REC54849.1"/>
    <property type="molecule type" value="Genomic_DNA"/>
</dbReference>
<keyword evidence="2" id="KW-1185">Reference proteome</keyword>
<protein>
    <submittedName>
        <fullName evidence="1">DUF2948 family protein</fullName>
    </submittedName>
</protein>
<gene>
    <name evidence="1" type="ORF">DRV84_13135</name>
</gene>
<name>A0A3D9BMT4_9RHOB</name>
<dbReference type="OrthoDB" id="9806367at2"/>
<dbReference type="RefSeq" id="WP_115981470.1">
    <property type="nucleotide sequence ID" value="NZ_QOHR01000024.1"/>
</dbReference>
<accession>A0A3D9BMT4</accession>
<comment type="caution">
    <text evidence="1">The sequence shown here is derived from an EMBL/GenBank/DDBJ whole genome shotgun (WGS) entry which is preliminary data.</text>
</comment>
<dbReference type="AlphaFoldDB" id="A0A3D9BMT4"/>
<evidence type="ECO:0000313" key="1">
    <source>
        <dbReference type="EMBL" id="REC54849.1"/>
    </source>
</evidence>
<dbReference type="InterPro" id="IPR021335">
    <property type="entry name" value="DUF2948"/>
</dbReference>
<evidence type="ECO:0000313" key="2">
    <source>
        <dbReference type="Proteomes" id="UP000257131"/>
    </source>
</evidence>
<sequence length="159" mass="17396">MSEDARYADGRDRPIDLGAVDADDLKVISALAQDAVFPATETRWEPRRRRFAVLLNRFRWEDRAAAEARGRPFERTRALLVVEHAERVASLGVDRGDPDTVLSLLALDYEGPPEGPGALTLVLAGDGAIRVEVEALEVRLRDVTRPYAAPSGKAPDHGA</sequence>
<dbReference type="Pfam" id="PF11164">
    <property type="entry name" value="DUF2948"/>
    <property type="match status" value="1"/>
</dbReference>
<dbReference type="Proteomes" id="UP000257131">
    <property type="component" value="Unassembled WGS sequence"/>
</dbReference>